<dbReference type="RefSeq" id="WP_073707196.1">
    <property type="nucleotide sequence ID" value="NZ_BAAAWM010000001.1"/>
</dbReference>
<proteinExistence type="predicted"/>
<accession>A0ABQ0RM83</accession>
<comment type="caution">
    <text evidence="1">The sequence shown here is derived from an EMBL/GenBank/DDBJ whole genome shotgun (WGS) entry which is preliminary data.</text>
</comment>
<reference evidence="1 2" key="1">
    <citation type="submission" date="2019-06" db="EMBL/GenBank/DDBJ databases">
        <title>Whole genome shotgun sequence of Glutamicibacter nicotianae NBRC 14234.</title>
        <authorList>
            <person name="Hosoyama A."/>
            <person name="Uohara A."/>
            <person name="Ohji S."/>
            <person name="Ichikawa N."/>
        </authorList>
    </citation>
    <scope>NUCLEOTIDE SEQUENCE [LARGE SCALE GENOMIC DNA]</scope>
    <source>
        <strain evidence="1 2">NBRC 14234</strain>
    </source>
</reference>
<evidence type="ECO:0000313" key="1">
    <source>
        <dbReference type="EMBL" id="GEC12934.1"/>
    </source>
</evidence>
<organism evidence="1 2">
    <name type="scientific">Glutamicibacter nicotianae</name>
    <name type="common">Arthrobacter nicotianae</name>
    <dbReference type="NCBI Taxonomy" id="37929"/>
    <lineage>
        <taxon>Bacteria</taxon>
        <taxon>Bacillati</taxon>
        <taxon>Actinomycetota</taxon>
        <taxon>Actinomycetes</taxon>
        <taxon>Micrococcales</taxon>
        <taxon>Micrococcaceae</taxon>
        <taxon>Glutamicibacter</taxon>
    </lineage>
</organism>
<protein>
    <submittedName>
        <fullName evidence="1">Uncharacterized protein</fullName>
    </submittedName>
</protein>
<name>A0ABQ0RM83_GLUNI</name>
<dbReference type="Pfam" id="PF13376">
    <property type="entry name" value="OmdA"/>
    <property type="match status" value="1"/>
</dbReference>
<dbReference type="EMBL" id="BJNE01000008">
    <property type="protein sequence ID" value="GEC12934.1"/>
    <property type="molecule type" value="Genomic_DNA"/>
</dbReference>
<dbReference type="Proteomes" id="UP000316242">
    <property type="component" value="Unassembled WGS sequence"/>
</dbReference>
<keyword evidence="2" id="KW-1185">Reference proteome</keyword>
<evidence type="ECO:0000313" key="2">
    <source>
        <dbReference type="Proteomes" id="UP000316242"/>
    </source>
</evidence>
<gene>
    <name evidence="1" type="ORF">ANI01nite_21370</name>
</gene>
<sequence>MPASNEILELQGTVDLVNDRKILRFDQESSDKLPSRGQVAVELLQAHEGHTVVIDPDGRRGHWLALDSQGMPQLSADAGEQVQLAARVAGTWPEARIPQDLAGALDDADDLEEVWAGLTPMARWEWVRWVEATKNPSTRERRVDVSISKLRDGKRRPCCFDLSSCTDPGVSKSGKLIQ</sequence>